<evidence type="ECO:0000256" key="6">
    <source>
        <dbReference type="ARBA" id="ARBA00022630"/>
    </source>
</evidence>
<comment type="catalytic activity">
    <reaction evidence="1">
        <text>a 2,3-saturated acyl-CoA + O2 = a (2E)-enoyl-CoA + H2O2</text>
        <dbReference type="Rhea" id="RHEA:38959"/>
        <dbReference type="ChEBI" id="CHEBI:15379"/>
        <dbReference type="ChEBI" id="CHEBI:16240"/>
        <dbReference type="ChEBI" id="CHEBI:58856"/>
        <dbReference type="ChEBI" id="CHEBI:65111"/>
        <dbReference type="EC" id="1.3.3.6"/>
    </reaction>
</comment>
<reference evidence="19 20" key="1">
    <citation type="submission" date="2016-03" db="EMBL/GenBank/DDBJ databases">
        <title>The draft genome sequence of Fonsecaea nubica causative agent of cutaneous subcutaneous infection in human host.</title>
        <authorList>
            <person name="Costa F."/>
            <person name="Sybren D.H."/>
            <person name="Raittz R.T."/>
            <person name="Weiss V.A."/>
            <person name="Leao A.C."/>
            <person name="Gomes R."/>
            <person name="De Souza E.M."/>
            <person name="Pedrosa F.O."/>
            <person name="Steffens M.B."/>
            <person name="Bombassaro A."/>
            <person name="Tadra-Sfeir M.Z."/>
            <person name="Moreno L.F."/>
            <person name="Najafzadeh M.J."/>
            <person name="Felipe M.S."/>
            <person name="Teixeira M."/>
            <person name="Sun J."/>
            <person name="Xi L."/>
            <person name="Castro M.A."/>
            <person name="Vicente V.A."/>
        </authorList>
    </citation>
    <scope>NUCLEOTIDE SEQUENCE [LARGE SCALE GENOMIC DNA]</scope>
    <source>
        <strain evidence="19 20">CBS 269.64</strain>
    </source>
</reference>
<dbReference type="InterPro" id="IPR012258">
    <property type="entry name" value="Acyl-CoA_oxidase"/>
</dbReference>
<keyword evidence="6 12" id="KW-0285">Flavoprotein</keyword>
<protein>
    <recommendedName>
        <fullName evidence="12">Acyl-coenzyme A oxidase</fullName>
    </recommendedName>
</protein>
<evidence type="ECO:0000256" key="13">
    <source>
        <dbReference type="PIRSR" id="PIRSR000168-2"/>
    </source>
</evidence>
<feature type="binding site" evidence="13">
    <location>
        <position position="189"/>
    </location>
    <ligand>
        <name>FAD</name>
        <dbReference type="ChEBI" id="CHEBI:57692"/>
    </ligand>
</feature>
<dbReference type="InterPro" id="IPR009100">
    <property type="entry name" value="AcylCoA_DH/oxidase_NM_dom_sf"/>
</dbReference>
<evidence type="ECO:0000256" key="4">
    <source>
        <dbReference type="ARBA" id="ARBA00004846"/>
    </source>
</evidence>
<dbReference type="UniPathway" id="UPA00661"/>
<evidence type="ECO:0000259" key="18">
    <source>
        <dbReference type="Pfam" id="PF22924"/>
    </source>
</evidence>
<evidence type="ECO:0000256" key="8">
    <source>
        <dbReference type="ARBA" id="ARBA00022832"/>
    </source>
</evidence>
<dbReference type="InterPro" id="IPR006091">
    <property type="entry name" value="Acyl-CoA_Oxase/DH_mid-dom"/>
</dbReference>
<dbReference type="PANTHER" id="PTHR10909">
    <property type="entry name" value="ELECTRON TRANSPORT OXIDOREDUCTASE"/>
    <property type="match status" value="1"/>
</dbReference>
<evidence type="ECO:0000313" key="20">
    <source>
        <dbReference type="Proteomes" id="UP000185904"/>
    </source>
</evidence>
<dbReference type="FunFam" id="2.40.110.10:FF:000003">
    <property type="entry name" value="Acyl-coenzyme A oxidase"/>
    <property type="match status" value="1"/>
</dbReference>
<evidence type="ECO:0000259" key="16">
    <source>
        <dbReference type="Pfam" id="PF02770"/>
    </source>
</evidence>
<dbReference type="GO" id="GO:0071949">
    <property type="term" value="F:FAD binding"/>
    <property type="evidence" value="ECO:0007669"/>
    <property type="project" value="InterPro"/>
</dbReference>
<keyword evidence="10" id="KW-0443">Lipid metabolism</keyword>
<dbReference type="Gene3D" id="1.10.540.10">
    <property type="entry name" value="Acyl-CoA dehydrogenase/oxidase, N-terminal domain"/>
    <property type="match status" value="1"/>
</dbReference>
<evidence type="ECO:0000256" key="2">
    <source>
        <dbReference type="ARBA" id="ARBA00001974"/>
    </source>
</evidence>
<dbReference type="GO" id="GO:0033540">
    <property type="term" value="P:fatty acid beta-oxidation using acyl-CoA oxidase"/>
    <property type="evidence" value="ECO:0007669"/>
    <property type="project" value="UniProtKB-UniPathway"/>
</dbReference>
<dbReference type="Proteomes" id="UP000185904">
    <property type="component" value="Unassembled WGS sequence"/>
</dbReference>
<evidence type="ECO:0000256" key="1">
    <source>
        <dbReference type="ARBA" id="ARBA00001201"/>
    </source>
</evidence>
<feature type="compositionally biased region" description="Basic and acidic residues" evidence="14">
    <location>
        <begin position="680"/>
        <end position="694"/>
    </location>
</feature>
<name>A0A178DAR1_9EURO</name>
<dbReference type="Pfam" id="PF02770">
    <property type="entry name" value="Acyl-CoA_dh_M"/>
    <property type="match status" value="1"/>
</dbReference>
<dbReference type="Pfam" id="PF14749">
    <property type="entry name" value="Acyl-CoA_ox_N"/>
    <property type="match status" value="1"/>
</dbReference>
<keyword evidence="11" id="KW-0576">Peroxisome</keyword>
<dbReference type="GO" id="GO:0003997">
    <property type="term" value="F:acyl-CoA oxidase activity"/>
    <property type="evidence" value="ECO:0007669"/>
    <property type="project" value="UniProtKB-EC"/>
</dbReference>
<evidence type="ECO:0000256" key="12">
    <source>
        <dbReference type="PIRNR" id="PIRNR000168"/>
    </source>
</evidence>
<evidence type="ECO:0000256" key="14">
    <source>
        <dbReference type="SAM" id="MobiDB-lite"/>
    </source>
</evidence>
<dbReference type="PANTHER" id="PTHR10909:SF250">
    <property type="entry name" value="PEROXISOMAL ACYL-COENZYME A OXIDASE 1"/>
    <property type="match status" value="1"/>
</dbReference>
<evidence type="ECO:0000256" key="5">
    <source>
        <dbReference type="ARBA" id="ARBA00006288"/>
    </source>
</evidence>
<dbReference type="InterPro" id="IPR002655">
    <property type="entry name" value="Acyl-CoA_oxidase_C"/>
</dbReference>
<dbReference type="Pfam" id="PF01756">
    <property type="entry name" value="ACOX"/>
    <property type="match status" value="1"/>
</dbReference>
<dbReference type="GeneID" id="34585466"/>
<feature type="domain" description="Acyl-CoA oxidase/dehydrogenase middle" evidence="16">
    <location>
        <begin position="146"/>
        <end position="256"/>
    </location>
</feature>
<evidence type="ECO:0000259" key="17">
    <source>
        <dbReference type="Pfam" id="PF14749"/>
    </source>
</evidence>
<organism evidence="19 20">
    <name type="scientific">Fonsecaea nubica</name>
    <dbReference type="NCBI Taxonomy" id="856822"/>
    <lineage>
        <taxon>Eukaryota</taxon>
        <taxon>Fungi</taxon>
        <taxon>Dikarya</taxon>
        <taxon>Ascomycota</taxon>
        <taxon>Pezizomycotina</taxon>
        <taxon>Eurotiomycetes</taxon>
        <taxon>Chaetothyriomycetidae</taxon>
        <taxon>Chaetothyriales</taxon>
        <taxon>Herpotrichiellaceae</taxon>
        <taxon>Fonsecaea</taxon>
    </lineage>
</organism>
<dbReference type="GO" id="GO:0005504">
    <property type="term" value="F:fatty acid binding"/>
    <property type="evidence" value="ECO:0007669"/>
    <property type="project" value="TreeGrafter"/>
</dbReference>
<dbReference type="Gene3D" id="1.20.140.10">
    <property type="entry name" value="Butyryl-CoA Dehydrogenase, subunit A, domain 3"/>
    <property type="match status" value="2"/>
</dbReference>
<keyword evidence="9" id="KW-0560">Oxidoreductase</keyword>
<feature type="binding site" evidence="13">
    <location>
        <position position="150"/>
    </location>
    <ligand>
        <name>FAD</name>
        <dbReference type="ChEBI" id="CHEBI:57692"/>
    </ligand>
</feature>
<dbReference type="InterPro" id="IPR029320">
    <property type="entry name" value="Acyl-CoA_ox_N"/>
</dbReference>
<feature type="domain" description="Acyl-coenzyme A oxidase N-terminal" evidence="17">
    <location>
        <begin position="43"/>
        <end position="144"/>
    </location>
</feature>
<accession>A0A178DAR1</accession>
<comment type="pathway">
    <text evidence="4">Lipid metabolism; peroxisomal fatty acid beta-oxidation.</text>
</comment>
<dbReference type="InterPro" id="IPR037069">
    <property type="entry name" value="AcylCoA_DH/ox_N_sf"/>
</dbReference>
<comment type="cofactor">
    <cofactor evidence="2">
        <name>FAD</name>
        <dbReference type="ChEBI" id="CHEBI:57692"/>
    </cofactor>
</comment>
<evidence type="ECO:0000313" key="19">
    <source>
        <dbReference type="EMBL" id="OAL38836.1"/>
    </source>
</evidence>
<dbReference type="InterPro" id="IPR046373">
    <property type="entry name" value="Acyl-CoA_Oxase/DH_mid-dom_sf"/>
</dbReference>
<dbReference type="InterPro" id="IPR036250">
    <property type="entry name" value="AcylCo_DH-like_C"/>
</dbReference>
<dbReference type="OrthoDB" id="538336at2759"/>
<keyword evidence="8" id="KW-0276">Fatty acid metabolism</keyword>
<evidence type="ECO:0000256" key="10">
    <source>
        <dbReference type="ARBA" id="ARBA00023098"/>
    </source>
</evidence>
<feature type="domain" description="Acyl-CoA oxidase C-terminal" evidence="15">
    <location>
        <begin position="504"/>
        <end position="675"/>
    </location>
</feature>
<gene>
    <name evidence="19" type="ORF">AYO20_02042</name>
</gene>
<dbReference type="SUPFAM" id="SSF47203">
    <property type="entry name" value="Acyl-CoA dehydrogenase C-terminal domain-like"/>
    <property type="match status" value="2"/>
</dbReference>
<feature type="domain" description="Acyl-CoA oxidase C-alpha1" evidence="18">
    <location>
        <begin position="287"/>
        <end position="465"/>
    </location>
</feature>
<evidence type="ECO:0000256" key="3">
    <source>
        <dbReference type="ARBA" id="ARBA00004275"/>
    </source>
</evidence>
<comment type="subcellular location">
    <subcellularLocation>
        <location evidence="3">Peroxisome</location>
    </subcellularLocation>
</comment>
<keyword evidence="20" id="KW-1185">Reference proteome</keyword>
<proteinExistence type="inferred from homology"/>
<evidence type="ECO:0000256" key="9">
    <source>
        <dbReference type="ARBA" id="ARBA00023002"/>
    </source>
</evidence>
<dbReference type="GO" id="GO:0005777">
    <property type="term" value="C:peroxisome"/>
    <property type="evidence" value="ECO:0007669"/>
    <property type="project" value="UniProtKB-SubCell"/>
</dbReference>
<evidence type="ECO:0000256" key="7">
    <source>
        <dbReference type="ARBA" id="ARBA00022827"/>
    </source>
</evidence>
<comment type="caution">
    <text evidence="19">The sequence shown here is derived from an EMBL/GenBank/DDBJ whole genome shotgun (WGS) entry which is preliminary data.</text>
</comment>
<dbReference type="InterPro" id="IPR055060">
    <property type="entry name" value="ACOX_C_alpha1"/>
</dbReference>
<dbReference type="AlphaFoldDB" id="A0A178DAR1"/>
<comment type="similarity">
    <text evidence="5 12">Belongs to the acyl-CoA oxidase family.</text>
</comment>
<feature type="region of interest" description="Disordered" evidence="14">
    <location>
        <begin position="670"/>
        <end position="701"/>
    </location>
</feature>
<dbReference type="Gene3D" id="2.40.110.10">
    <property type="entry name" value="Butyryl-CoA Dehydrogenase, subunit A, domain 2"/>
    <property type="match status" value="1"/>
</dbReference>
<dbReference type="EMBL" id="LVCJ01000008">
    <property type="protein sequence ID" value="OAL38836.1"/>
    <property type="molecule type" value="Genomic_DNA"/>
</dbReference>
<dbReference type="GO" id="GO:0055088">
    <property type="term" value="P:lipid homeostasis"/>
    <property type="evidence" value="ECO:0007669"/>
    <property type="project" value="TreeGrafter"/>
</dbReference>
<evidence type="ECO:0000256" key="11">
    <source>
        <dbReference type="ARBA" id="ARBA00023140"/>
    </source>
</evidence>
<dbReference type="Pfam" id="PF22924">
    <property type="entry name" value="ACOX_C_alpha1"/>
    <property type="match status" value="1"/>
</dbReference>
<dbReference type="PIRSF" id="PIRSF000168">
    <property type="entry name" value="Acyl-CoA_oxidase"/>
    <property type="match status" value="1"/>
</dbReference>
<dbReference type="SUPFAM" id="SSF56645">
    <property type="entry name" value="Acyl-CoA dehydrogenase NM domain-like"/>
    <property type="match status" value="1"/>
</dbReference>
<keyword evidence="7 12" id="KW-0274">FAD</keyword>
<dbReference type="RefSeq" id="XP_022503848.1">
    <property type="nucleotide sequence ID" value="XM_022640348.1"/>
</dbReference>
<sequence length="701" mass="78833">MLPPWVAALTPSEPQGSSSLAGERAKSTIDTDQIARFFYPEGYLERQERLLQILETDPAFEKTSNYYDGRTERWKKALVRAKRIAALQVQHKWTDDELWAALELLGEAVPYALHWGMFITTLRDQGTPEQHDLFLQKALNFEIIGCYAQTELGHGSNVQGLETRATWCPHDKTFVLNSPFLTASKWWIGTLGRTANYAVVMAQLVIEGRSYGPHPFICPLRELTSHQPLEGVYVGDIGPKMGYNTMDNGFLLLHNVKIPHVNMLARFSRVDPDTSRYIKPAAPGLVYGTVTYARMRVAADAARALARGATIAVRYSAVRRQFRARDPQTSQPLPQGPEMQVLDYTTVHARLLPLVAATFALQFTGTAMQTLYRLAKESLPGQGGSLSETPKEKDLFAEMHSTSCVLKVFASITAAEGLETARRACGGHGYSLFSGIGSWYAEYLPTMTFDGDNYILSSQGSRYLINAARSVLRGNALPGFTVDNLRAFRRLGGATVNYDLDSDQDIVSIFGRRAAFYTFQILEQIDEKHTTHNELLPDYWRLCRAHAEFLAVHHFSVELKNPLKNPRTNNQLDPQSASVLWDLFRLFATDLITKEPQGFYVSGALTVAQVEDLSRNNLPLLLKRIRPHAVRLVDSWKLPDWLLDSSLGRYDGQVYPDLFRRASELNPLNKVDINPYPSTDRNRDRPPVEAEPTQKHSRGKL</sequence>
<evidence type="ECO:0000259" key="15">
    <source>
        <dbReference type="Pfam" id="PF01756"/>
    </source>
</evidence>
<dbReference type="FunFam" id="1.20.140.10:FF:000015">
    <property type="entry name" value="Acyl-coenzyme A oxidase"/>
    <property type="match status" value="1"/>
</dbReference>